<dbReference type="GO" id="GO:0005737">
    <property type="term" value="C:cytoplasm"/>
    <property type="evidence" value="ECO:0007669"/>
    <property type="project" value="UniProtKB-SubCell"/>
</dbReference>
<evidence type="ECO:0000256" key="8">
    <source>
        <dbReference type="SAM" id="Phobius"/>
    </source>
</evidence>
<keyword evidence="8" id="KW-1133">Transmembrane helix</keyword>
<dbReference type="Proteomes" id="UP000054217">
    <property type="component" value="Unassembled WGS sequence"/>
</dbReference>
<dbReference type="HOGENOM" id="CLU_159700_0_0_1"/>
<dbReference type="InterPro" id="IPR028094">
    <property type="entry name" value="RTC4_C"/>
</dbReference>
<evidence type="ECO:0000256" key="2">
    <source>
        <dbReference type="ARBA" id="ARBA00004123"/>
    </source>
</evidence>
<sequence length="119" mass="12997">MQNSALCSGSAILDHSHAGYYGDKGAAIIEHTLIALFLASAELTAAIWPLPLTQFMTYFMVPYVATLLIADDYSPTTVVKAHKIMVASSNAGSLIHPTNDDDTELEEIFHRNIVTFQLK</sequence>
<evidence type="ECO:0000313" key="11">
    <source>
        <dbReference type="Proteomes" id="UP000054217"/>
    </source>
</evidence>
<evidence type="ECO:0000256" key="3">
    <source>
        <dbReference type="ARBA" id="ARBA00004496"/>
    </source>
</evidence>
<dbReference type="EMBL" id="KN831973">
    <property type="protein sequence ID" value="KIO04016.1"/>
    <property type="molecule type" value="Genomic_DNA"/>
</dbReference>
<feature type="domain" description="Restriction of telomere capping protein 4 C-terminal" evidence="9">
    <location>
        <begin position="13"/>
        <end position="97"/>
    </location>
</feature>
<dbReference type="PANTHER" id="PTHR41391">
    <property type="entry name" value="RESTRICTION OF TELOMERE CAPPING PROTEIN 4"/>
    <property type="match status" value="1"/>
</dbReference>
<dbReference type="Pfam" id="PF14474">
    <property type="entry name" value="RTC4"/>
    <property type="match status" value="1"/>
</dbReference>
<reference evidence="10 11" key="1">
    <citation type="submission" date="2014-04" db="EMBL/GenBank/DDBJ databases">
        <authorList>
            <consortium name="DOE Joint Genome Institute"/>
            <person name="Kuo A."/>
            <person name="Kohler A."/>
            <person name="Costa M.D."/>
            <person name="Nagy L.G."/>
            <person name="Floudas D."/>
            <person name="Copeland A."/>
            <person name="Barry K.W."/>
            <person name="Cichocki N."/>
            <person name="Veneault-Fourrey C."/>
            <person name="LaButti K."/>
            <person name="Lindquist E.A."/>
            <person name="Lipzen A."/>
            <person name="Lundell T."/>
            <person name="Morin E."/>
            <person name="Murat C."/>
            <person name="Sun H."/>
            <person name="Tunlid A."/>
            <person name="Henrissat B."/>
            <person name="Grigoriev I.V."/>
            <person name="Hibbett D.S."/>
            <person name="Martin F."/>
            <person name="Nordberg H.P."/>
            <person name="Cantor M.N."/>
            <person name="Hua S.X."/>
        </authorList>
    </citation>
    <scope>NUCLEOTIDE SEQUENCE [LARGE SCALE GENOMIC DNA]</scope>
    <source>
        <strain evidence="10 11">Marx 270</strain>
    </source>
</reference>
<dbReference type="OrthoDB" id="2685518at2759"/>
<keyword evidence="8" id="KW-0472">Membrane</keyword>
<evidence type="ECO:0000256" key="4">
    <source>
        <dbReference type="ARBA" id="ARBA00009461"/>
    </source>
</evidence>
<keyword evidence="7" id="KW-0539">Nucleus</keyword>
<organism evidence="10 11">
    <name type="scientific">Pisolithus tinctorius Marx 270</name>
    <dbReference type="NCBI Taxonomy" id="870435"/>
    <lineage>
        <taxon>Eukaryota</taxon>
        <taxon>Fungi</taxon>
        <taxon>Dikarya</taxon>
        <taxon>Basidiomycota</taxon>
        <taxon>Agaricomycotina</taxon>
        <taxon>Agaricomycetes</taxon>
        <taxon>Agaricomycetidae</taxon>
        <taxon>Boletales</taxon>
        <taxon>Sclerodermatineae</taxon>
        <taxon>Pisolithaceae</taxon>
        <taxon>Pisolithus</taxon>
    </lineage>
</organism>
<dbReference type="InParanoid" id="A0A0C3P8H5"/>
<dbReference type="PANTHER" id="PTHR41391:SF1">
    <property type="entry name" value="RESTRICTION OF TELOMERE CAPPING PROTEIN 4"/>
    <property type="match status" value="1"/>
</dbReference>
<evidence type="ECO:0000313" key="10">
    <source>
        <dbReference type="EMBL" id="KIO04016.1"/>
    </source>
</evidence>
<proteinExistence type="inferred from homology"/>
<evidence type="ECO:0000256" key="5">
    <source>
        <dbReference type="ARBA" id="ARBA00015162"/>
    </source>
</evidence>
<reference evidence="11" key="2">
    <citation type="submission" date="2015-01" db="EMBL/GenBank/DDBJ databases">
        <title>Evolutionary Origins and Diversification of the Mycorrhizal Mutualists.</title>
        <authorList>
            <consortium name="DOE Joint Genome Institute"/>
            <consortium name="Mycorrhizal Genomics Consortium"/>
            <person name="Kohler A."/>
            <person name="Kuo A."/>
            <person name="Nagy L.G."/>
            <person name="Floudas D."/>
            <person name="Copeland A."/>
            <person name="Barry K.W."/>
            <person name="Cichocki N."/>
            <person name="Veneault-Fourrey C."/>
            <person name="LaButti K."/>
            <person name="Lindquist E.A."/>
            <person name="Lipzen A."/>
            <person name="Lundell T."/>
            <person name="Morin E."/>
            <person name="Murat C."/>
            <person name="Riley R."/>
            <person name="Ohm R."/>
            <person name="Sun H."/>
            <person name="Tunlid A."/>
            <person name="Henrissat B."/>
            <person name="Grigoriev I.V."/>
            <person name="Hibbett D.S."/>
            <person name="Martin F."/>
        </authorList>
    </citation>
    <scope>NUCLEOTIDE SEQUENCE [LARGE SCALE GENOMIC DNA]</scope>
    <source>
        <strain evidence="11">Marx 270</strain>
    </source>
</reference>
<evidence type="ECO:0000256" key="7">
    <source>
        <dbReference type="ARBA" id="ARBA00023242"/>
    </source>
</evidence>
<evidence type="ECO:0000256" key="6">
    <source>
        <dbReference type="ARBA" id="ARBA00022490"/>
    </source>
</evidence>
<comment type="similarity">
    <text evidence="4">Belongs to the RTC4 family.</text>
</comment>
<keyword evidence="8" id="KW-0812">Transmembrane</keyword>
<evidence type="ECO:0000256" key="1">
    <source>
        <dbReference type="ARBA" id="ARBA00002738"/>
    </source>
</evidence>
<comment type="subcellular location">
    <subcellularLocation>
        <location evidence="3">Cytoplasm</location>
    </subcellularLocation>
    <subcellularLocation>
        <location evidence="2">Nucleus</location>
    </subcellularLocation>
</comment>
<protein>
    <recommendedName>
        <fullName evidence="5">Restriction of telomere capping protein 4</fullName>
    </recommendedName>
</protein>
<name>A0A0C3P8H5_PISTI</name>
<dbReference type="GO" id="GO:0005634">
    <property type="term" value="C:nucleus"/>
    <property type="evidence" value="ECO:0007669"/>
    <property type="project" value="UniProtKB-SubCell"/>
</dbReference>
<dbReference type="AlphaFoldDB" id="A0A0C3P8H5"/>
<keyword evidence="6" id="KW-0963">Cytoplasm</keyword>
<feature type="transmembrane region" description="Helical" evidence="8">
    <location>
        <begin position="28"/>
        <end position="50"/>
    </location>
</feature>
<accession>A0A0C3P8H5</accession>
<keyword evidence="11" id="KW-1185">Reference proteome</keyword>
<comment type="function">
    <text evidence="1">May be involved in a process influencing telomere capping.</text>
</comment>
<evidence type="ECO:0000259" key="9">
    <source>
        <dbReference type="Pfam" id="PF14474"/>
    </source>
</evidence>
<gene>
    <name evidence="10" type="ORF">M404DRAFT_26631</name>
</gene>
<dbReference type="InterPro" id="IPR039024">
    <property type="entry name" value="RTC4"/>
</dbReference>